<dbReference type="RefSeq" id="WP_263951746.1">
    <property type="nucleotide sequence ID" value="NZ_JAOYFC010000001.1"/>
</dbReference>
<keyword evidence="1" id="KW-0732">Signal</keyword>
<evidence type="ECO:0000259" key="2">
    <source>
        <dbReference type="Pfam" id="PF14240"/>
    </source>
</evidence>
<name>A0AAE3IWA3_9RHOB</name>
<feature type="domain" description="YHYH" evidence="2">
    <location>
        <begin position="227"/>
        <end position="266"/>
    </location>
</feature>
<dbReference type="InterPro" id="IPR025924">
    <property type="entry name" value="YHYH_dom"/>
</dbReference>
<dbReference type="Pfam" id="PF14240">
    <property type="entry name" value="YHYH"/>
    <property type="match status" value="2"/>
</dbReference>
<sequence>MNAKLLATTAIAVAAGVFGAVFLSNSTLMAQSTNTETTDTSQAVATAKWSDNVTITINDDDTFRYESDGLPSTYLADVYLVPDDPGMMPFSTNPDATFWDLNAADIEASPIDTTITTLPVYSETTTDTSLGQIGIAINGARLFNDYEDMERTIVALDDNVIHDHAAFVDECNGHPLGDGTTYHYHGIPVCLTAEIDVDGEHSYMIGVLQDGFPVYSNQGENGEIMVNADLDECGGHFGPTPEFPDGIYHYHLTADEAPYTIDCYHGEVDMAQMRGGGGGGPDLSAAAEQLGISQNALAEALGDGPPNFEAAAETLGVSVDVLMSVLPAPPQ</sequence>
<feature type="chain" id="PRO_5042279505" evidence="1">
    <location>
        <begin position="31"/>
        <end position="331"/>
    </location>
</feature>
<dbReference type="Proteomes" id="UP001208041">
    <property type="component" value="Unassembled WGS sequence"/>
</dbReference>
<dbReference type="PANTHER" id="PTHR30289">
    <property type="entry name" value="UNCHARACTERIZED PROTEIN YBCL-RELATED"/>
    <property type="match status" value="1"/>
</dbReference>
<evidence type="ECO:0000256" key="1">
    <source>
        <dbReference type="SAM" id="SignalP"/>
    </source>
</evidence>
<proteinExistence type="predicted"/>
<comment type="caution">
    <text evidence="3">The sequence shown here is derived from an EMBL/GenBank/DDBJ whole genome shotgun (WGS) entry which is preliminary data.</text>
</comment>
<protein>
    <submittedName>
        <fullName evidence="3">YHYH protein</fullName>
    </submittedName>
</protein>
<feature type="signal peptide" evidence="1">
    <location>
        <begin position="1"/>
        <end position="30"/>
    </location>
</feature>
<dbReference type="EMBL" id="JAOYFC010000001">
    <property type="protein sequence ID" value="MCV6822919.1"/>
    <property type="molecule type" value="Genomic_DNA"/>
</dbReference>
<keyword evidence="4" id="KW-1185">Reference proteome</keyword>
<reference evidence="3" key="1">
    <citation type="submission" date="2022-10" db="EMBL/GenBank/DDBJ databases">
        <authorList>
            <person name="Yue Y."/>
        </authorList>
    </citation>
    <scope>NUCLEOTIDE SEQUENCE</scope>
    <source>
        <strain evidence="3">Z654</strain>
    </source>
</reference>
<gene>
    <name evidence="3" type="ORF">OH136_00005</name>
</gene>
<feature type="domain" description="YHYH" evidence="2">
    <location>
        <begin position="115"/>
        <end position="219"/>
    </location>
</feature>
<organism evidence="3 4">
    <name type="scientific">Halocynthiibacter halioticoli</name>
    <dbReference type="NCBI Taxonomy" id="2986804"/>
    <lineage>
        <taxon>Bacteria</taxon>
        <taxon>Pseudomonadati</taxon>
        <taxon>Pseudomonadota</taxon>
        <taxon>Alphaproteobacteria</taxon>
        <taxon>Rhodobacterales</taxon>
        <taxon>Paracoccaceae</taxon>
        <taxon>Halocynthiibacter</taxon>
    </lineage>
</organism>
<dbReference type="AlphaFoldDB" id="A0AAE3IWA3"/>
<accession>A0AAE3IWA3</accession>
<dbReference type="PANTHER" id="PTHR30289:SF8">
    <property type="entry name" value="YHYH DOMAIN-CONTAINING PROTEIN"/>
    <property type="match status" value="1"/>
</dbReference>
<evidence type="ECO:0000313" key="3">
    <source>
        <dbReference type="EMBL" id="MCV6822919.1"/>
    </source>
</evidence>
<evidence type="ECO:0000313" key="4">
    <source>
        <dbReference type="Proteomes" id="UP001208041"/>
    </source>
</evidence>